<dbReference type="EMBL" id="OD565280">
    <property type="protein sequence ID" value="CAD7441317.1"/>
    <property type="molecule type" value="Genomic_DNA"/>
</dbReference>
<organism evidence="2">
    <name type="scientific">Timema bartmani</name>
    <dbReference type="NCBI Taxonomy" id="61472"/>
    <lineage>
        <taxon>Eukaryota</taxon>
        <taxon>Metazoa</taxon>
        <taxon>Ecdysozoa</taxon>
        <taxon>Arthropoda</taxon>
        <taxon>Hexapoda</taxon>
        <taxon>Insecta</taxon>
        <taxon>Pterygota</taxon>
        <taxon>Neoptera</taxon>
        <taxon>Polyneoptera</taxon>
        <taxon>Phasmatodea</taxon>
        <taxon>Timematodea</taxon>
        <taxon>Timematoidea</taxon>
        <taxon>Timematidae</taxon>
        <taxon>Timema</taxon>
    </lineage>
</organism>
<feature type="compositionally biased region" description="Low complexity" evidence="1">
    <location>
        <begin position="168"/>
        <end position="186"/>
    </location>
</feature>
<proteinExistence type="predicted"/>
<protein>
    <submittedName>
        <fullName evidence="2">Uncharacterized protein</fullName>
    </submittedName>
</protein>
<name>A0A7R9EW94_9NEOP</name>
<sequence length="410" mass="42757">MDSIPPEQCDAVRLRVAGPLKYVFMFLATGDSLASLQNLHRVPKCTMSKFLLEVLDAIHESLKDSIQPPFLIHSPLILPPQPILFSNLILKLTPDGSSPGCGLLGKMFGGHIASKHLELEEYAQAHDCSIIWAVALAPSPVLVGYSLVGVYPCAVWKPRRVALRTPCSCSSTTPAASTPSSGAAGSRGLRVASTVRAVPYPQQLYQFHATPATAARPPPPQSTNSAPLSVNNNPPPGAGQIPSHHHQHHPTTQIPTVVEQCRCRGGGGDEDGGCGDAVVPPPTNSAATPIALNSTPMLFVPFSVPNFAAPPLAGSLGTNNSSPSGGTTPAKVGTILSTQDTPMLLELGRIKGGGLASVGAVGEVILLGLYEINLCSDHGLNLGPLAQKSDTLPLDHQVTRLYLKGTGGKV</sequence>
<evidence type="ECO:0000313" key="2">
    <source>
        <dbReference type="EMBL" id="CAD7441317.1"/>
    </source>
</evidence>
<accession>A0A7R9EW94</accession>
<dbReference type="AlphaFoldDB" id="A0A7R9EW94"/>
<evidence type="ECO:0000256" key="1">
    <source>
        <dbReference type="SAM" id="MobiDB-lite"/>
    </source>
</evidence>
<feature type="region of interest" description="Disordered" evidence="1">
    <location>
        <begin position="168"/>
        <end position="188"/>
    </location>
</feature>
<feature type="region of interest" description="Disordered" evidence="1">
    <location>
        <begin position="212"/>
        <end position="253"/>
    </location>
</feature>
<reference evidence="2" key="1">
    <citation type="submission" date="2020-11" db="EMBL/GenBank/DDBJ databases">
        <authorList>
            <person name="Tran Van P."/>
        </authorList>
    </citation>
    <scope>NUCLEOTIDE SEQUENCE</scope>
</reference>
<gene>
    <name evidence="2" type="ORF">TBIB3V08_LOCUS3788</name>
</gene>
<feature type="compositionally biased region" description="Polar residues" evidence="1">
    <location>
        <begin position="222"/>
        <end position="232"/>
    </location>
</feature>